<name>A0A5S4HJP2_9ACTN</name>
<dbReference type="AlphaFoldDB" id="A0A5S4HJP2"/>
<dbReference type="Proteomes" id="UP000306628">
    <property type="component" value="Unassembled WGS sequence"/>
</dbReference>
<evidence type="ECO:0000313" key="2">
    <source>
        <dbReference type="Proteomes" id="UP000306628"/>
    </source>
</evidence>
<reference evidence="1 2" key="1">
    <citation type="submission" date="2019-05" db="EMBL/GenBank/DDBJ databases">
        <title>Draft genome sequence of Nonomuraea zeae DSM 100528.</title>
        <authorList>
            <person name="Saricaoglu S."/>
            <person name="Isik K."/>
        </authorList>
    </citation>
    <scope>NUCLEOTIDE SEQUENCE [LARGE SCALE GENOMIC DNA]</scope>
    <source>
        <strain evidence="1 2">DSM 100528</strain>
    </source>
</reference>
<protein>
    <submittedName>
        <fullName evidence="1">Uncharacterized protein</fullName>
    </submittedName>
</protein>
<organism evidence="1 2">
    <name type="scientific">Nonomuraea zeae</name>
    <dbReference type="NCBI Taxonomy" id="1642303"/>
    <lineage>
        <taxon>Bacteria</taxon>
        <taxon>Bacillati</taxon>
        <taxon>Actinomycetota</taxon>
        <taxon>Actinomycetes</taxon>
        <taxon>Streptosporangiales</taxon>
        <taxon>Streptosporangiaceae</taxon>
        <taxon>Nonomuraea</taxon>
    </lineage>
</organism>
<proteinExistence type="predicted"/>
<dbReference type="EMBL" id="VCKX01000002">
    <property type="protein sequence ID" value="TMR39580.1"/>
    <property type="molecule type" value="Genomic_DNA"/>
</dbReference>
<sequence>MTMPSRATAQYRDAELTIFDVTDADADMAEEILAGVDDARATARSCERLYSTLEELHAKVVELKVPGVLERLVVRLMEKTASVRARAVSISVHLPAASEAISVAGDNAAARHRPLADVTRDMGHVRPAEREYHLD</sequence>
<keyword evidence="2" id="KW-1185">Reference proteome</keyword>
<comment type="caution">
    <text evidence="1">The sequence shown here is derived from an EMBL/GenBank/DDBJ whole genome shotgun (WGS) entry which is preliminary data.</text>
</comment>
<accession>A0A5S4HJP2</accession>
<dbReference type="OrthoDB" id="3543452at2"/>
<gene>
    <name evidence="1" type="ORF">ETD85_00780</name>
</gene>
<evidence type="ECO:0000313" key="1">
    <source>
        <dbReference type="EMBL" id="TMR39580.1"/>
    </source>
</evidence>
<dbReference type="RefSeq" id="WP_138687606.1">
    <property type="nucleotide sequence ID" value="NZ_VCKX01000002.1"/>
</dbReference>